<dbReference type="GO" id="GO:0008528">
    <property type="term" value="F:G protein-coupled peptide receptor activity"/>
    <property type="evidence" value="ECO:0007669"/>
    <property type="project" value="InterPro"/>
</dbReference>
<dbReference type="PANTHER" id="PTHR22751">
    <property type="entry name" value="G-PROTEIN COUPLED RECEPTOR-RELATED"/>
    <property type="match status" value="1"/>
</dbReference>
<keyword evidence="1" id="KW-0472">Membrane</keyword>
<feature type="transmembrane region" description="Helical" evidence="1">
    <location>
        <begin position="72"/>
        <end position="94"/>
    </location>
</feature>
<protein>
    <submittedName>
        <fullName evidence="3">G_PROTEIN_RECEP_F1_2 domain-containing protein</fullName>
    </submittedName>
</protein>
<dbReference type="STRING" id="1561998.A0A1I7V2L8"/>
<keyword evidence="1" id="KW-1133">Transmembrane helix</keyword>
<organism evidence="2 3">
    <name type="scientific">Caenorhabditis tropicalis</name>
    <dbReference type="NCBI Taxonomy" id="1561998"/>
    <lineage>
        <taxon>Eukaryota</taxon>
        <taxon>Metazoa</taxon>
        <taxon>Ecdysozoa</taxon>
        <taxon>Nematoda</taxon>
        <taxon>Chromadorea</taxon>
        <taxon>Rhabditida</taxon>
        <taxon>Rhabditina</taxon>
        <taxon>Rhabditomorpha</taxon>
        <taxon>Rhabditoidea</taxon>
        <taxon>Rhabditidae</taxon>
        <taxon>Peloderinae</taxon>
        <taxon>Caenorhabditis</taxon>
    </lineage>
</organism>
<reference evidence="3" key="1">
    <citation type="submission" date="2016-11" db="UniProtKB">
        <authorList>
            <consortium name="WormBaseParasite"/>
        </authorList>
    </citation>
    <scope>IDENTIFICATION</scope>
</reference>
<dbReference type="Pfam" id="PF10324">
    <property type="entry name" value="7TM_GPCR_Srw"/>
    <property type="match status" value="1"/>
</dbReference>
<dbReference type="PANTHER" id="PTHR22751:SF101">
    <property type="entry name" value="G-PROTEIN COUPLED RECEPTORS FAMILY 1 PROFILE DOMAIN-CONTAINING PROTEIN"/>
    <property type="match status" value="1"/>
</dbReference>
<dbReference type="WBParaSite" id="Csp11.Scaffold630.g21767.t3">
    <property type="protein sequence ID" value="Csp11.Scaffold630.g21767.t3"/>
    <property type="gene ID" value="Csp11.Scaffold630.g21767"/>
</dbReference>
<sequence>MPKIESSKDAAEFFPSFNNRDFLVSFYLFLEKHGLQCIEIEFFVAIFGLLLTIIHVFILTRKRMMMSSIISVMIGIGFCDGVNMALAISLKHMIPSFYNDEW</sequence>
<feature type="transmembrane region" description="Helical" evidence="1">
    <location>
        <begin position="42"/>
        <end position="60"/>
    </location>
</feature>
<evidence type="ECO:0000313" key="3">
    <source>
        <dbReference type="WBParaSite" id="Csp11.Scaffold630.g21767.t3"/>
    </source>
</evidence>
<evidence type="ECO:0000256" key="1">
    <source>
        <dbReference type="SAM" id="Phobius"/>
    </source>
</evidence>
<keyword evidence="2" id="KW-1185">Reference proteome</keyword>
<dbReference type="InterPro" id="IPR019427">
    <property type="entry name" value="7TM_GPCR_serpentine_rcpt_Srw"/>
</dbReference>
<dbReference type="AlphaFoldDB" id="A0A1I7V2L8"/>
<keyword evidence="1" id="KW-0812">Transmembrane</keyword>
<proteinExistence type="predicted"/>
<dbReference type="Proteomes" id="UP000095282">
    <property type="component" value="Unplaced"/>
</dbReference>
<name>A0A1I7V2L8_9PELO</name>
<accession>A0A1I7V2L8</accession>
<evidence type="ECO:0000313" key="2">
    <source>
        <dbReference type="Proteomes" id="UP000095282"/>
    </source>
</evidence>